<organism evidence="1 2">
    <name type="scientific">Bifidobacterium pullorum subsp. saeculare</name>
    <dbReference type="NCBI Taxonomy" id="78257"/>
    <lineage>
        <taxon>Bacteria</taxon>
        <taxon>Bacillati</taxon>
        <taxon>Actinomycetota</taxon>
        <taxon>Actinomycetes</taxon>
        <taxon>Bifidobacteriales</taxon>
        <taxon>Bifidobacteriaceae</taxon>
        <taxon>Bifidobacterium</taxon>
    </lineage>
</organism>
<sequence length="133" mass="15115">MMRCEICGVEFRPSGHGKRQRYCSESCRNKAKYRRRKEGGAPACKEKRETVPAELDRREFERMMDDSMEDVLRMNRDRLKAALQDPSTPANALPGISRQLISVCERLRGMDGQTNLFDDETMGVAEDVGASIV</sequence>
<dbReference type="RefSeq" id="WP_204469030.1">
    <property type="nucleotide sequence ID" value="NZ_JACLYU010000010.1"/>
</dbReference>
<evidence type="ECO:0000313" key="2">
    <source>
        <dbReference type="Proteomes" id="UP000718821"/>
    </source>
</evidence>
<gene>
    <name evidence="1" type="ORF">H7U32_06240</name>
</gene>
<evidence type="ECO:0000313" key="1">
    <source>
        <dbReference type="EMBL" id="MBM6699911.1"/>
    </source>
</evidence>
<comment type="caution">
    <text evidence="1">The sequence shown here is derived from an EMBL/GenBank/DDBJ whole genome shotgun (WGS) entry which is preliminary data.</text>
</comment>
<dbReference type="EMBL" id="JACLYU010000010">
    <property type="protein sequence ID" value="MBM6699911.1"/>
    <property type="molecule type" value="Genomic_DNA"/>
</dbReference>
<accession>A0A938WXY0</accession>
<reference evidence="1" key="2">
    <citation type="journal article" date="2021" name="Sci. Rep.">
        <title>The distribution of antibiotic resistance genes in chicken gut microbiota commensals.</title>
        <authorList>
            <person name="Juricova H."/>
            <person name="Matiasovicova J."/>
            <person name="Kubasova T."/>
            <person name="Cejkova D."/>
            <person name="Rychlik I."/>
        </authorList>
    </citation>
    <scope>NUCLEOTIDE SEQUENCE</scope>
    <source>
        <strain evidence="1">An836</strain>
    </source>
</reference>
<dbReference type="AlphaFoldDB" id="A0A938WXY0"/>
<keyword evidence="2" id="KW-1185">Reference proteome</keyword>
<protein>
    <submittedName>
        <fullName evidence="1">Uncharacterized protein</fullName>
    </submittedName>
</protein>
<name>A0A938WXY0_9BIFI</name>
<proteinExistence type="predicted"/>
<dbReference type="Proteomes" id="UP000718821">
    <property type="component" value="Unassembled WGS sequence"/>
</dbReference>
<reference evidence="1" key="1">
    <citation type="submission" date="2020-08" db="EMBL/GenBank/DDBJ databases">
        <authorList>
            <person name="Cejkova D."/>
            <person name="Kubasova T."/>
            <person name="Jahodarova E."/>
            <person name="Rychlik I."/>
        </authorList>
    </citation>
    <scope>NUCLEOTIDE SEQUENCE</scope>
    <source>
        <strain evidence="1">An836</strain>
    </source>
</reference>